<proteinExistence type="predicted"/>
<comment type="caution">
    <text evidence="1">The sequence shown here is derived from an EMBL/GenBank/DDBJ whole genome shotgun (WGS) entry which is preliminary data.</text>
</comment>
<dbReference type="EMBL" id="JACVVK020000021">
    <property type="protein sequence ID" value="KAK7503247.1"/>
    <property type="molecule type" value="Genomic_DNA"/>
</dbReference>
<evidence type="ECO:0000313" key="2">
    <source>
        <dbReference type="Proteomes" id="UP001519460"/>
    </source>
</evidence>
<organism evidence="1 2">
    <name type="scientific">Batillaria attramentaria</name>
    <dbReference type="NCBI Taxonomy" id="370345"/>
    <lineage>
        <taxon>Eukaryota</taxon>
        <taxon>Metazoa</taxon>
        <taxon>Spiralia</taxon>
        <taxon>Lophotrochozoa</taxon>
        <taxon>Mollusca</taxon>
        <taxon>Gastropoda</taxon>
        <taxon>Caenogastropoda</taxon>
        <taxon>Sorbeoconcha</taxon>
        <taxon>Cerithioidea</taxon>
        <taxon>Batillariidae</taxon>
        <taxon>Batillaria</taxon>
    </lineage>
</organism>
<protein>
    <submittedName>
        <fullName evidence="1">Uncharacterized protein</fullName>
    </submittedName>
</protein>
<dbReference type="AlphaFoldDB" id="A0ABD0LWA6"/>
<reference evidence="1 2" key="1">
    <citation type="journal article" date="2023" name="Sci. Data">
        <title>Genome assembly of the Korean intertidal mud-creeper Batillaria attramentaria.</title>
        <authorList>
            <person name="Patra A.K."/>
            <person name="Ho P.T."/>
            <person name="Jun S."/>
            <person name="Lee S.J."/>
            <person name="Kim Y."/>
            <person name="Won Y.J."/>
        </authorList>
    </citation>
    <scope>NUCLEOTIDE SEQUENCE [LARGE SCALE GENOMIC DNA]</scope>
    <source>
        <strain evidence="1">Wonlab-2016</strain>
    </source>
</reference>
<dbReference type="Proteomes" id="UP001519460">
    <property type="component" value="Unassembled WGS sequence"/>
</dbReference>
<accession>A0ABD0LWA6</accession>
<evidence type="ECO:0000313" key="1">
    <source>
        <dbReference type="EMBL" id="KAK7503247.1"/>
    </source>
</evidence>
<sequence>MLARKSNPDPSSFHSEESLAVETPASCPLFTGHISLARSIRRIGRSTHKFDHQPHHEAHLLGNQIVSHAMDSSQRENYFGSKSRDYLLGLDEKDSPDSSRDIIDTHQPCRYRRSITAQKEGQEDYAGYTKTYSANLQDRTSTIAGSAQDFERLHRGSQLRLQPMCTSRTTQSMQTTSL</sequence>
<name>A0ABD0LWA6_9CAEN</name>
<gene>
    <name evidence="1" type="ORF">BaRGS_00005512</name>
</gene>
<keyword evidence="2" id="KW-1185">Reference proteome</keyword>